<reference evidence="1" key="2">
    <citation type="submission" date="2023-06" db="EMBL/GenBank/DDBJ databases">
        <authorList>
            <consortium name="Lawrence Berkeley National Laboratory"/>
            <person name="Haridas S."/>
            <person name="Hensen N."/>
            <person name="Bonometti L."/>
            <person name="Westerberg I."/>
            <person name="Brannstrom I.O."/>
            <person name="Guillou S."/>
            <person name="Cros-Aarteil S."/>
            <person name="Calhoun S."/>
            <person name="Kuo A."/>
            <person name="Mondo S."/>
            <person name="Pangilinan J."/>
            <person name="Riley R."/>
            <person name="Labutti K."/>
            <person name="Andreopoulos B."/>
            <person name="Lipzen A."/>
            <person name="Chen C."/>
            <person name="Yanf M."/>
            <person name="Daum C."/>
            <person name="Ng V."/>
            <person name="Clum A."/>
            <person name="Steindorff A."/>
            <person name="Ohm R."/>
            <person name="Martin F."/>
            <person name="Silar P."/>
            <person name="Natvig D."/>
            <person name="Lalanne C."/>
            <person name="Gautier V."/>
            <person name="Ament-Velasquez S.L."/>
            <person name="Kruys A."/>
            <person name="Hutchinson M.I."/>
            <person name="Powell A.J."/>
            <person name="Barry K."/>
            <person name="Miller A.N."/>
            <person name="Grigoriev I.V."/>
            <person name="Debuchy R."/>
            <person name="Gladieux P."/>
            <person name="Thoren M.H."/>
            <person name="Johannesson H."/>
        </authorList>
    </citation>
    <scope>NUCLEOTIDE SEQUENCE</scope>
    <source>
        <strain evidence="1">CBS 955.72</strain>
    </source>
</reference>
<dbReference type="AlphaFoldDB" id="A0AAJ0M8Z0"/>
<reference evidence="1" key="1">
    <citation type="journal article" date="2023" name="Mol. Phylogenet. Evol.">
        <title>Genome-scale phylogeny and comparative genomics of the fungal order Sordariales.</title>
        <authorList>
            <person name="Hensen N."/>
            <person name="Bonometti L."/>
            <person name="Westerberg I."/>
            <person name="Brannstrom I.O."/>
            <person name="Guillou S."/>
            <person name="Cros-Aarteil S."/>
            <person name="Calhoun S."/>
            <person name="Haridas S."/>
            <person name="Kuo A."/>
            <person name="Mondo S."/>
            <person name="Pangilinan J."/>
            <person name="Riley R."/>
            <person name="LaButti K."/>
            <person name="Andreopoulos B."/>
            <person name="Lipzen A."/>
            <person name="Chen C."/>
            <person name="Yan M."/>
            <person name="Daum C."/>
            <person name="Ng V."/>
            <person name="Clum A."/>
            <person name="Steindorff A."/>
            <person name="Ohm R.A."/>
            <person name="Martin F."/>
            <person name="Silar P."/>
            <person name="Natvig D.O."/>
            <person name="Lalanne C."/>
            <person name="Gautier V."/>
            <person name="Ament-Velasquez S.L."/>
            <person name="Kruys A."/>
            <person name="Hutchinson M.I."/>
            <person name="Powell A.J."/>
            <person name="Barry K."/>
            <person name="Miller A.N."/>
            <person name="Grigoriev I.V."/>
            <person name="Debuchy R."/>
            <person name="Gladieux P."/>
            <person name="Hiltunen Thoren M."/>
            <person name="Johannesson H."/>
        </authorList>
    </citation>
    <scope>NUCLEOTIDE SEQUENCE</scope>
    <source>
        <strain evidence="1">CBS 955.72</strain>
    </source>
</reference>
<sequence>MSPDMLAKGGLFMPMHQREAMWIKFTPEKKYAIKIYVGAANAVSGEPAVENAATALRKRQKLAQKQPIQDYV</sequence>
<organism evidence="1 2">
    <name type="scientific">Lasiosphaeria hispida</name>
    <dbReference type="NCBI Taxonomy" id="260671"/>
    <lineage>
        <taxon>Eukaryota</taxon>
        <taxon>Fungi</taxon>
        <taxon>Dikarya</taxon>
        <taxon>Ascomycota</taxon>
        <taxon>Pezizomycotina</taxon>
        <taxon>Sordariomycetes</taxon>
        <taxon>Sordariomycetidae</taxon>
        <taxon>Sordariales</taxon>
        <taxon>Lasiosphaeriaceae</taxon>
        <taxon>Lasiosphaeria</taxon>
    </lineage>
</organism>
<name>A0AAJ0M8Z0_9PEZI</name>
<protein>
    <submittedName>
        <fullName evidence="1">Uncharacterized protein</fullName>
    </submittedName>
</protein>
<evidence type="ECO:0000313" key="2">
    <source>
        <dbReference type="Proteomes" id="UP001275084"/>
    </source>
</evidence>
<accession>A0AAJ0M8Z0</accession>
<evidence type="ECO:0000313" key="1">
    <source>
        <dbReference type="EMBL" id="KAK3343456.1"/>
    </source>
</evidence>
<comment type="caution">
    <text evidence="1">The sequence shown here is derived from an EMBL/GenBank/DDBJ whole genome shotgun (WGS) entry which is preliminary data.</text>
</comment>
<keyword evidence="2" id="KW-1185">Reference proteome</keyword>
<gene>
    <name evidence="1" type="ORF">B0T25DRAFT_572467</name>
</gene>
<proteinExistence type="predicted"/>
<dbReference type="Proteomes" id="UP001275084">
    <property type="component" value="Unassembled WGS sequence"/>
</dbReference>
<dbReference type="EMBL" id="JAUIQD010000007">
    <property type="protein sequence ID" value="KAK3343456.1"/>
    <property type="molecule type" value="Genomic_DNA"/>
</dbReference>